<dbReference type="InterPro" id="IPR020558">
    <property type="entry name" value="DiOHA_6PGluconate_deHydtase_CS"/>
</dbReference>
<name>A0ABN3CV89_9ACTN</name>
<dbReference type="PROSITE" id="PS00887">
    <property type="entry name" value="ILVD_EDD_2"/>
    <property type="match status" value="1"/>
</dbReference>
<comment type="catalytic activity">
    <reaction evidence="11">
        <text>(2R)-2,3-dihydroxy-3-methylbutanoate = 3-methyl-2-oxobutanoate + H2O</text>
        <dbReference type="Rhea" id="RHEA:24809"/>
        <dbReference type="ChEBI" id="CHEBI:11851"/>
        <dbReference type="ChEBI" id="CHEBI:15377"/>
        <dbReference type="ChEBI" id="CHEBI:49072"/>
        <dbReference type="EC" id="4.2.1.9"/>
    </reaction>
    <physiologicalReaction direction="left-to-right" evidence="11">
        <dbReference type="Rhea" id="RHEA:24810"/>
    </physiologicalReaction>
</comment>
<dbReference type="InterPro" id="IPR042096">
    <property type="entry name" value="Dihydro-acid_dehy_C"/>
</dbReference>
<evidence type="ECO:0000256" key="5">
    <source>
        <dbReference type="ARBA" id="ARBA00022723"/>
    </source>
</evidence>
<evidence type="ECO:0000256" key="4">
    <source>
        <dbReference type="ARBA" id="ARBA00022714"/>
    </source>
</evidence>
<dbReference type="InterPro" id="IPR056740">
    <property type="entry name" value="ILV_EDD_C"/>
</dbReference>
<accession>A0ABN3CV89</accession>
<feature type="binding site" evidence="15">
    <location>
        <position position="451"/>
    </location>
    <ligand>
        <name>Mg(2+)</name>
        <dbReference type="ChEBI" id="CHEBI:18420"/>
    </ligand>
</feature>
<evidence type="ECO:0000256" key="7">
    <source>
        <dbReference type="ARBA" id="ARBA00023004"/>
    </source>
</evidence>
<dbReference type="NCBIfam" id="TIGR00110">
    <property type="entry name" value="ilvD"/>
    <property type="match status" value="1"/>
</dbReference>
<comment type="pathway">
    <text evidence="13 15">Amino-acid biosynthesis; L-isoleucine biosynthesis; L-isoleucine from 2-oxobutanoate: step 3/4.</text>
</comment>
<keyword evidence="5 15" id="KW-0479">Metal-binding</keyword>
<evidence type="ECO:0000256" key="13">
    <source>
        <dbReference type="ARBA" id="ARBA00029437"/>
    </source>
</evidence>
<evidence type="ECO:0000256" key="9">
    <source>
        <dbReference type="ARBA" id="ARBA00023239"/>
    </source>
</evidence>
<comment type="cofactor">
    <cofactor evidence="1 15">
        <name>Mg(2+)</name>
        <dbReference type="ChEBI" id="CHEBI:18420"/>
    </cofactor>
</comment>
<evidence type="ECO:0000256" key="8">
    <source>
        <dbReference type="ARBA" id="ARBA00023014"/>
    </source>
</evidence>
<evidence type="ECO:0000256" key="15">
    <source>
        <dbReference type="HAMAP-Rule" id="MF_00012"/>
    </source>
</evidence>
<comment type="function">
    <text evidence="15">Functions in the biosynthesis of branched-chain amino acids. Catalyzes the dehydration of (2R,3R)-2,3-dihydroxy-3-methylpentanoate (2,3-dihydroxy-3-methylvalerate) into 2-oxo-3-methylpentanoate (2-oxo-3-methylvalerate) and of (2R)-2,3-dihydroxy-3-methylbutanoate (2,3-dihydroxyisovalerate) into 2-oxo-3-methylbutanoate (2-oxoisovalerate), the penultimate precursor to L-isoleucine and L-valine, respectively.</text>
</comment>
<dbReference type="Pfam" id="PF24877">
    <property type="entry name" value="ILV_EDD_C"/>
    <property type="match status" value="1"/>
</dbReference>
<feature type="binding site" evidence="15">
    <location>
        <position position="87"/>
    </location>
    <ligand>
        <name>Mg(2+)</name>
        <dbReference type="ChEBI" id="CHEBI:18420"/>
    </ligand>
</feature>
<comment type="subunit">
    <text evidence="15">Homodimer.</text>
</comment>
<dbReference type="HAMAP" id="MF_00012">
    <property type="entry name" value="IlvD"/>
    <property type="match status" value="1"/>
</dbReference>
<evidence type="ECO:0000256" key="12">
    <source>
        <dbReference type="ARBA" id="ARBA00029436"/>
    </source>
</evidence>
<dbReference type="NCBIfam" id="NF002068">
    <property type="entry name" value="PRK00911.1"/>
    <property type="match status" value="1"/>
</dbReference>
<evidence type="ECO:0000256" key="2">
    <source>
        <dbReference type="ARBA" id="ARBA00006486"/>
    </source>
</evidence>
<keyword evidence="19" id="KW-1185">Reference proteome</keyword>
<dbReference type="EC" id="4.2.1.9" evidence="14 15"/>
<dbReference type="InterPro" id="IPR000581">
    <property type="entry name" value="ILV_EDD_N"/>
</dbReference>
<dbReference type="Gene3D" id="3.50.30.80">
    <property type="entry name" value="IlvD/EDD C-terminal domain-like"/>
    <property type="match status" value="1"/>
</dbReference>
<feature type="domain" description="Dihydroxy-acid/6-phosphogluconate dehydratase C-terminal" evidence="17">
    <location>
        <begin position="369"/>
        <end position="558"/>
    </location>
</feature>
<evidence type="ECO:0000256" key="11">
    <source>
        <dbReference type="ARBA" id="ARBA00029304"/>
    </source>
</evidence>
<keyword evidence="7 15" id="KW-0408">Iron</keyword>
<keyword evidence="4 15" id="KW-0001">2Fe-2S</keyword>
<comment type="cofactor">
    <cofactor evidence="15">
        <name>[2Fe-2S] cluster</name>
        <dbReference type="ChEBI" id="CHEBI:190135"/>
    </cofactor>
    <text evidence="15">Binds 1 [2Fe-2S] cluster per subunit. This cluster acts as a Lewis acid cofactor.</text>
</comment>
<feature type="binding site" evidence="15">
    <location>
        <position position="55"/>
    </location>
    <ligand>
        <name>[2Fe-2S] cluster</name>
        <dbReference type="ChEBI" id="CHEBI:190135"/>
    </ligand>
</feature>
<comment type="caution">
    <text evidence="18">The sequence shown here is derived from an EMBL/GenBank/DDBJ whole genome shotgun (WGS) entry which is preliminary data.</text>
</comment>
<evidence type="ECO:0000259" key="16">
    <source>
        <dbReference type="Pfam" id="PF00920"/>
    </source>
</evidence>
<dbReference type="Pfam" id="PF00920">
    <property type="entry name" value="ILVD_EDD_N"/>
    <property type="match status" value="1"/>
</dbReference>
<keyword evidence="6 15" id="KW-0460">Magnesium</keyword>
<dbReference type="PANTHER" id="PTHR21000:SF5">
    <property type="entry name" value="DIHYDROXY-ACID DEHYDRATASE, MITOCHONDRIAL"/>
    <property type="match status" value="1"/>
</dbReference>
<feature type="binding site" description="via carbamate group" evidence="15">
    <location>
        <position position="130"/>
    </location>
    <ligand>
        <name>Mg(2+)</name>
        <dbReference type="ChEBI" id="CHEBI:18420"/>
    </ligand>
</feature>
<dbReference type="InterPro" id="IPR037237">
    <property type="entry name" value="IlvD/EDD_N"/>
</dbReference>
<evidence type="ECO:0000313" key="19">
    <source>
        <dbReference type="Proteomes" id="UP001499843"/>
    </source>
</evidence>
<evidence type="ECO:0000256" key="14">
    <source>
        <dbReference type="ARBA" id="ARBA00029490"/>
    </source>
</evidence>
<dbReference type="InterPro" id="IPR050165">
    <property type="entry name" value="DHAD_IlvD/Edd"/>
</dbReference>
<dbReference type="Proteomes" id="UP001499843">
    <property type="component" value="Unassembled WGS sequence"/>
</dbReference>
<comment type="similarity">
    <text evidence="2 15">Belongs to the IlvD/Edd family.</text>
</comment>
<evidence type="ECO:0000259" key="17">
    <source>
        <dbReference type="Pfam" id="PF24877"/>
    </source>
</evidence>
<evidence type="ECO:0000313" key="18">
    <source>
        <dbReference type="EMBL" id="GAA2213380.1"/>
    </source>
</evidence>
<dbReference type="SUPFAM" id="SSF52016">
    <property type="entry name" value="LeuD/IlvD-like"/>
    <property type="match status" value="1"/>
</dbReference>
<gene>
    <name evidence="18" type="primary">ilvD_3</name>
    <name evidence="15" type="synonym">ilvD</name>
    <name evidence="18" type="ORF">GCM10009850_088420</name>
</gene>
<keyword evidence="3 15" id="KW-0028">Amino-acid biosynthesis</keyword>
<dbReference type="PANTHER" id="PTHR21000">
    <property type="entry name" value="DIHYDROXY-ACID DEHYDRATASE DAD"/>
    <property type="match status" value="1"/>
</dbReference>
<dbReference type="SUPFAM" id="SSF143975">
    <property type="entry name" value="IlvD/EDD N-terminal domain-like"/>
    <property type="match status" value="1"/>
</dbReference>
<keyword evidence="9 15" id="KW-0456">Lyase</keyword>
<comment type="caution">
    <text evidence="15">Lacks conserved residue(s) required for the propagation of feature annotation.</text>
</comment>
<protein>
    <recommendedName>
        <fullName evidence="14 15">Dihydroxy-acid dehydratase</fullName>
        <shortName evidence="15">DAD</shortName>
        <ecNumber evidence="14 15">4.2.1.9</ecNumber>
    </recommendedName>
</protein>
<evidence type="ECO:0000256" key="6">
    <source>
        <dbReference type="ARBA" id="ARBA00022842"/>
    </source>
</evidence>
<feature type="domain" description="Dihydroxy-acid/6-phosphogluconate dehydratase N-terminal" evidence="16">
    <location>
        <begin position="40"/>
        <end position="357"/>
    </location>
</feature>
<comment type="catalytic activity">
    <reaction evidence="15">
        <text>(2R,3R)-2,3-dihydroxy-3-methylpentanoate = (S)-3-methyl-2-oxopentanoate + H2O</text>
        <dbReference type="Rhea" id="RHEA:27694"/>
        <dbReference type="ChEBI" id="CHEBI:15377"/>
        <dbReference type="ChEBI" id="CHEBI:35146"/>
        <dbReference type="ChEBI" id="CHEBI:49258"/>
        <dbReference type="EC" id="4.2.1.9"/>
    </reaction>
</comment>
<keyword evidence="10 15" id="KW-0100">Branched-chain amino acid biosynthesis</keyword>
<dbReference type="InterPro" id="IPR004404">
    <property type="entry name" value="DihydroxyA_deHydtase"/>
</dbReference>
<proteinExistence type="inferred from homology"/>
<feature type="binding site" evidence="15">
    <location>
        <position position="129"/>
    </location>
    <ligand>
        <name>Mg(2+)</name>
        <dbReference type="ChEBI" id="CHEBI:18420"/>
    </ligand>
</feature>
<dbReference type="PROSITE" id="PS00886">
    <property type="entry name" value="ILVD_EDD_1"/>
    <property type="match status" value="1"/>
</dbReference>
<evidence type="ECO:0000256" key="10">
    <source>
        <dbReference type="ARBA" id="ARBA00023304"/>
    </source>
</evidence>
<feature type="active site" description="Proton acceptor" evidence="15">
    <location>
        <position position="477"/>
    </location>
</feature>
<comment type="pathway">
    <text evidence="12 15">Amino-acid biosynthesis; L-valine biosynthesis; L-valine from pyruvate: step 3/4.</text>
</comment>
<dbReference type="EMBL" id="BAAAQX010000032">
    <property type="protein sequence ID" value="GAA2213380.1"/>
    <property type="molecule type" value="Genomic_DNA"/>
</dbReference>
<keyword evidence="8 15" id="KW-0411">Iron-sulfur</keyword>
<sequence>MWCRNPYIGGTLVSIADDPDRAPARSHLYAMGLSEEEMRRPVVGIASTWTGTMPCNLNHRELAAEVAEGVRAAGGLPMEFNTIAVSDNLTMHTPGMRTSLVSREVIADSIELMGLAHQFDALVAIVGCDKTVPAGIMALARLDVPSVILYSGSMMPGRWRGRDVTIQDMWEALGEREVGRMDQDDLDDLARHACPGAGTCAAQYTANTMGTVAEFLGLAPFGIGDIPAVAEEKSAAARRIGELAMRALAADARPSRVLTEDALHNAIVSVAAMGGSTNAVLHLLAIAREAGLPLEIDRIGEVCRQVPIITGLKPSGGDATALDLWRAGGTSLVVRRLLEAGLLRENVTLVDGRTLADVAAQARETPGQEVVASAEQPFKRRGALAILRGTLAPDGCVLKLGGKDDFRHEGPARVFDSESDCYTAIQEGRIVAGDVIVVRYEGPAGGPGMREMLSITGPLVGRGLGSSVALVTDGRFSGVSHGLVIGHVAPEAYRGGPIALVRDGDTVVIDSAAGTLDLLVPEAELAERRAGWVLPEREVERGVLTKYVATVGSASDGAVTT</sequence>
<evidence type="ECO:0000256" key="3">
    <source>
        <dbReference type="ARBA" id="ARBA00022605"/>
    </source>
</evidence>
<reference evidence="18 19" key="1">
    <citation type="journal article" date="2019" name="Int. J. Syst. Evol. Microbiol.">
        <title>The Global Catalogue of Microorganisms (GCM) 10K type strain sequencing project: providing services to taxonomists for standard genome sequencing and annotation.</title>
        <authorList>
            <consortium name="The Broad Institute Genomics Platform"/>
            <consortium name="The Broad Institute Genome Sequencing Center for Infectious Disease"/>
            <person name="Wu L."/>
            <person name="Ma J."/>
        </authorList>
    </citation>
    <scope>NUCLEOTIDE SEQUENCE [LARGE SCALE GENOMIC DNA]</scope>
    <source>
        <strain evidence="18 19">JCM 16114</strain>
    </source>
</reference>
<feature type="modified residue" description="N6-carboxylysine" evidence="15">
    <location>
        <position position="130"/>
    </location>
</feature>
<organism evidence="18 19">
    <name type="scientific">Nonomuraea monospora</name>
    <dbReference type="NCBI Taxonomy" id="568818"/>
    <lineage>
        <taxon>Bacteria</taxon>
        <taxon>Bacillati</taxon>
        <taxon>Actinomycetota</taxon>
        <taxon>Actinomycetes</taxon>
        <taxon>Streptosporangiales</taxon>
        <taxon>Streptosporangiaceae</taxon>
        <taxon>Nonomuraea</taxon>
    </lineage>
</organism>
<evidence type="ECO:0000256" key="1">
    <source>
        <dbReference type="ARBA" id="ARBA00001946"/>
    </source>
</evidence>